<evidence type="ECO:0008006" key="12">
    <source>
        <dbReference type="Google" id="ProtNLM"/>
    </source>
</evidence>
<dbReference type="SUPFAM" id="SSF49879">
    <property type="entry name" value="SMAD/FHA domain"/>
    <property type="match status" value="1"/>
</dbReference>
<dbReference type="EMBL" id="CAWYQH010000001">
    <property type="protein sequence ID" value="CAK8671147.1"/>
    <property type="molecule type" value="Genomic_DNA"/>
</dbReference>
<evidence type="ECO:0000313" key="10">
    <source>
        <dbReference type="EMBL" id="CAK8671147.1"/>
    </source>
</evidence>
<dbReference type="Proteomes" id="UP001642483">
    <property type="component" value="Unassembled WGS sequence"/>
</dbReference>
<dbReference type="PRINTS" id="PR00053">
    <property type="entry name" value="FORKHEAD"/>
</dbReference>
<dbReference type="SUPFAM" id="SSF46785">
    <property type="entry name" value="Winged helix' DNA-binding domain"/>
    <property type="match status" value="1"/>
</dbReference>
<dbReference type="PROSITE" id="PS50006">
    <property type="entry name" value="FHA_DOMAIN"/>
    <property type="match status" value="1"/>
</dbReference>
<evidence type="ECO:0000256" key="5">
    <source>
        <dbReference type="ARBA" id="ARBA00023242"/>
    </source>
</evidence>
<name>A0ABP0EYL1_CLALP</name>
<dbReference type="PANTHER" id="PTHR45881:SF7">
    <property type="entry name" value="CHECKPOINT SUPPRESSOR 1-LIKE, ISOFORM A-RELATED"/>
    <property type="match status" value="1"/>
</dbReference>
<evidence type="ECO:0000256" key="7">
    <source>
        <dbReference type="SAM" id="MobiDB-lite"/>
    </source>
</evidence>
<dbReference type="InterPro" id="IPR036390">
    <property type="entry name" value="WH_DNA-bd_sf"/>
</dbReference>
<dbReference type="InterPro" id="IPR001766">
    <property type="entry name" value="Fork_head_dom"/>
</dbReference>
<evidence type="ECO:0000259" key="9">
    <source>
        <dbReference type="PROSITE" id="PS50039"/>
    </source>
</evidence>
<organism evidence="10 11">
    <name type="scientific">Clavelina lepadiformis</name>
    <name type="common">Light-bulb sea squirt</name>
    <name type="synonym">Ascidia lepadiformis</name>
    <dbReference type="NCBI Taxonomy" id="159417"/>
    <lineage>
        <taxon>Eukaryota</taxon>
        <taxon>Metazoa</taxon>
        <taxon>Chordata</taxon>
        <taxon>Tunicata</taxon>
        <taxon>Ascidiacea</taxon>
        <taxon>Aplousobranchia</taxon>
        <taxon>Clavelinidae</taxon>
        <taxon>Clavelina</taxon>
    </lineage>
</organism>
<dbReference type="PROSITE" id="PS00658">
    <property type="entry name" value="FORK_HEAD_2"/>
    <property type="match status" value="1"/>
</dbReference>
<feature type="domain" description="FHA" evidence="8">
    <location>
        <begin position="55"/>
        <end position="107"/>
    </location>
</feature>
<evidence type="ECO:0000256" key="4">
    <source>
        <dbReference type="ARBA" id="ARBA00023163"/>
    </source>
</evidence>
<dbReference type="Gene3D" id="2.60.200.20">
    <property type="match status" value="1"/>
</dbReference>
<feature type="domain" description="Fork-head" evidence="9">
    <location>
        <begin position="282"/>
        <end position="377"/>
    </location>
</feature>
<dbReference type="Gene3D" id="1.10.10.10">
    <property type="entry name" value="Winged helix-like DNA-binding domain superfamily/Winged helix DNA-binding domain"/>
    <property type="match status" value="1"/>
</dbReference>
<dbReference type="Pfam" id="PF00250">
    <property type="entry name" value="Forkhead"/>
    <property type="match status" value="1"/>
</dbReference>
<accession>A0ABP0EYL1</accession>
<dbReference type="SMART" id="SM00339">
    <property type="entry name" value="FH"/>
    <property type="match status" value="1"/>
</dbReference>
<dbReference type="InterPro" id="IPR036388">
    <property type="entry name" value="WH-like_DNA-bd_sf"/>
</dbReference>
<keyword evidence="11" id="KW-1185">Reference proteome</keyword>
<evidence type="ECO:0000256" key="3">
    <source>
        <dbReference type="ARBA" id="ARBA00023125"/>
    </source>
</evidence>
<keyword evidence="4" id="KW-0804">Transcription</keyword>
<dbReference type="SMART" id="SM00240">
    <property type="entry name" value="FHA"/>
    <property type="match status" value="1"/>
</dbReference>
<evidence type="ECO:0000256" key="1">
    <source>
        <dbReference type="ARBA" id="ARBA00004123"/>
    </source>
</evidence>
<evidence type="ECO:0000256" key="2">
    <source>
        <dbReference type="ARBA" id="ARBA00023015"/>
    </source>
</evidence>
<evidence type="ECO:0000259" key="8">
    <source>
        <dbReference type="PROSITE" id="PS50006"/>
    </source>
</evidence>
<feature type="compositionally biased region" description="Basic and acidic residues" evidence="7">
    <location>
        <begin position="641"/>
        <end position="651"/>
    </location>
</feature>
<evidence type="ECO:0000256" key="6">
    <source>
        <dbReference type="PROSITE-ProRule" id="PRU00089"/>
    </source>
</evidence>
<dbReference type="PROSITE" id="PS50039">
    <property type="entry name" value="FORK_HEAD_3"/>
    <property type="match status" value="1"/>
</dbReference>
<dbReference type="PANTHER" id="PTHR45881">
    <property type="entry name" value="CHECKPOINT SUPPRESSOR 1-LIKE, ISOFORM A-RELATED"/>
    <property type="match status" value="1"/>
</dbReference>
<dbReference type="PROSITE" id="PS00657">
    <property type="entry name" value="FORK_HEAD_1"/>
    <property type="match status" value="1"/>
</dbReference>
<dbReference type="Pfam" id="PF00498">
    <property type="entry name" value="FHA"/>
    <property type="match status" value="1"/>
</dbReference>
<reference evidence="10 11" key="1">
    <citation type="submission" date="2024-02" db="EMBL/GenBank/DDBJ databases">
        <authorList>
            <person name="Daric V."/>
            <person name="Darras S."/>
        </authorList>
    </citation>
    <scope>NUCLEOTIDE SEQUENCE [LARGE SCALE GENOMIC DNA]</scope>
</reference>
<keyword evidence="5 6" id="KW-0539">Nucleus</keyword>
<gene>
    <name evidence="10" type="ORF">CVLEPA_LOCUS166</name>
</gene>
<protein>
    <recommendedName>
        <fullName evidence="12">Forkhead box protein K2</fullName>
    </recommendedName>
</protein>
<feature type="DNA-binding region" description="Fork-head" evidence="6">
    <location>
        <begin position="282"/>
        <end position="377"/>
    </location>
</feature>
<dbReference type="InterPro" id="IPR000253">
    <property type="entry name" value="FHA_dom"/>
</dbReference>
<dbReference type="InterPro" id="IPR018122">
    <property type="entry name" value="TF_fork_head_CS_1"/>
</dbReference>
<comment type="subcellular location">
    <subcellularLocation>
        <location evidence="1 6">Nucleus</location>
    </subcellularLocation>
</comment>
<keyword evidence="3 6" id="KW-0238">DNA-binding</keyword>
<dbReference type="InterPro" id="IPR008984">
    <property type="entry name" value="SMAD_FHA_dom_sf"/>
</dbReference>
<keyword evidence="2" id="KW-0805">Transcription regulation</keyword>
<dbReference type="InterPro" id="IPR030456">
    <property type="entry name" value="TF_fork_head_CS_2"/>
</dbReference>
<evidence type="ECO:0000313" key="11">
    <source>
        <dbReference type="Proteomes" id="UP001642483"/>
    </source>
</evidence>
<feature type="region of interest" description="Disordered" evidence="7">
    <location>
        <begin position="631"/>
        <end position="660"/>
    </location>
</feature>
<proteinExistence type="predicted"/>
<dbReference type="CDD" id="cd22688">
    <property type="entry name" value="FHA_FOXK"/>
    <property type="match status" value="1"/>
</dbReference>
<comment type="caution">
    <text evidence="10">The sequence shown here is derived from an EMBL/GenBank/DDBJ whole genome shotgun (WGS) entry which is preliminary data.</text>
</comment>
<sequence>MTTSPVDIGAKANMGIKSESVLSEINPEDTANGGEKVLAKLSGSDFEYRITKDKVVIGRNSSHGKVDVNIGASSYVSRRHLQITFERGRFFLGCLGKNGVFVDGQFQRLGANLLPLDKACVIRFPSTDIRLHFTPLPEETKQINGNTNQKITVPGHMTPVIVSHPDLKPAESNLQAPLKPTKSLSPAYQLEPSVRGDNPELTSSPSLKYVIPREPRGFLSAPPSPTGTISAVNSCPASPRSGVTPFVHNVTENLSAAASAIAAAVGEEHNEKGSNTEGIDSKPPYSYAQLIIQAISSAPHRQLTLSGIYAHITKNYPYYRNADKGWQNSIRHNLSLNRYFVKVPRSQEESGKGSFWRVDPASERKLVEQAWRKRRQRAVPCFCAAPFTTTVSTITRSAPVSPEHSNPISPITMPHTVPLNSSKEEHAHLLSNFSNDSKHNLVQLSSRYPQSAPGSPSRIAMTTVVDSKVIAGLQQHQVAIGSPAGNVPIVADPTKMVWPMEAINQQQPGPQSYVPANADNGAKPSLEHNITTSITTYTPANPDSAKVSFIMQPPNAGTGATIAFTPQQHQQLLQQQQNFVMTGGQNVHCIPQGIPINIGTLVPTSAVSSAMPFVVPASQQYVVKRVNETPIGESPHSMKRAKIEETTDKPNEPPIVNKVE</sequence>